<dbReference type="Pfam" id="PF13673">
    <property type="entry name" value="Acetyltransf_10"/>
    <property type="match status" value="1"/>
</dbReference>
<gene>
    <name evidence="4" type="ORF">C4K46_05660</name>
</gene>
<keyword evidence="2" id="KW-0012">Acyltransferase</keyword>
<dbReference type="PANTHER" id="PTHR10908">
    <property type="entry name" value="SEROTONIN N-ACETYLTRANSFERASE"/>
    <property type="match status" value="1"/>
</dbReference>
<keyword evidence="1" id="KW-0808">Transferase</keyword>
<organism evidence="4 5">
    <name type="scientific">Streptococcus oricebi</name>
    <dbReference type="NCBI Taxonomy" id="1547447"/>
    <lineage>
        <taxon>Bacteria</taxon>
        <taxon>Bacillati</taxon>
        <taxon>Bacillota</taxon>
        <taxon>Bacilli</taxon>
        <taxon>Lactobacillales</taxon>
        <taxon>Streptococcaceae</taxon>
        <taxon>Streptococcus</taxon>
    </lineage>
</organism>
<accession>A0ABS5B3L4</accession>
<evidence type="ECO:0000259" key="3">
    <source>
        <dbReference type="PROSITE" id="PS51186"/>
    </source>
</evidence>
<dbReference type="EMBL" id="PRDG01000003">
    <property type="protein sequence ID" value="MBP2623425.1"/>
    <property type="molecule type" value="Genomic_DNA"/>
</dbReference>
<dbReference type="InterPro" id="IPR016181">
    <property type="entry name" value="Acyl_CoA_acyltransferase"/>
</dbReference>
<evidence type="ECO:0000256" key="1">
    <source>
        <dbReference type="ARBA" id="ARBA00022679"/>
    </source>
</evidence>
<dbReference type="Proteomes" id="UP001519296">
    <property type="component" value="Unassembled WGS sequence"/>
</dbReference>
<evidence type="ECO:0000313" key="4">
    <source>
        <dbReference type="EMBL" id="MBP2623425.1"/>
    </source>
</evidence>
<keyword evidence="5" id="KW-1185">Reference proteome</keyword>
<comment type="caution">
    <text evidence="4">The sequence shown here is derived from an EMBL/GenBank/DDBJ whole genome shotgun (WGS) entry which is preliminary data.</text>
</comment>
<evidence type="ECO:0000256" key="2">
    <source>
        <dbReference type="ARBA" id="ARBA00023315"/>
    </source>
</evidence>
<sequence>MENQIKIRFASPRDLEEIILIEQENFSVEEAASPQAMKERLEKIADTFLVAEFSDQIVGYIVGPVIEARHLTDDLFEEVVENPETAGFIAVQSLSVRADYKGQGLGTLLLAALKELAVKNERQGISLTCHDYLISYYEMNGFVNEGLSQSLHGGATWYDLVWDNPYLSEEEK</sequence>
<feature type="domain" description="N-acetyltransferase" evidence="3">
    <location>
        <begin position="5"/>
        <end position="163"/>
    </location>
</feature>
<dbReference type="PANTHER" id="PTHR10908:SF0">
    <property type="entry name" value="SEROTONIN N-ACETYLTRANSFERASE"/>
    <property type="match status" value="1"/>
</dbReference>
<protein>
    <submittedName>
        <fullName evidence="4">GNAT family N-acetyltransferase</fullName>
    </submittedName>
</protein>
<proteinExistence type="predicted"/>
<dbReference type="InterPro" id="IPR000182">
    <property type="entry name" value="GNAT_dom"/>
</dbReference>
<dbReference type="InterPro" id="IPR051635">
    <property type="entry name" value="SNAT-like"/>
</dbReference>
<evidence type="ECO:0000313" key="5">
    <source>
        <dbReference type="Proteomes" id="UP001519296"/>
    </source>
</evidence>
<reference evidence="4 5" key="1">
    <citation type="submission" date="2018-02" db="EMBL/GenBank/DDBJ databases">
        <title>Draft genome sequence of Streptococcus oricebi CCUG 70868T type strain.</title>
        <authorList>
            <person name="Mendez V."/>
            <person name="Salva-Serra F."/>
            <person name="Jaen-Luchoro D."/>
            <person name="Gonzales-Siles L."/>
            <person name="Karlsson R."/>
            <person name="Engstrom-Jakobsson H."/>
            <person name="Busquets A."/>
            <person name="Gomila M."/>
            <person name="Pineiro-Iglesias B."/>
            <person name="Bennasar-Figueras A."/>
            <person name="Seeger M."/>
            <person name="Moore E."/>
        </authorList>
    </citation>
    <scope>NUCLEOTIDE SEQUENCE [LARGE SCALE GENOMIC DNA]</scope>
    <source>
        <strain evidence="4 5">CCUG 70868</strain>
    </source>
</reference>
<name>A0ABS5B3L4_9STRE</name>
<dbReference type="SUPFAM" id="SSF55729">
    <property type="entry name" value="Acyl-CoA N-acyltransferases (Nat)"/>
    <property type="match status" value="1"/>
</dbReference>
<dbReference type="Gene3D" id="3.40.630.30">
    <property type="match status" value="1"/>
</dbReference>
<dbReference type="PROSITE" id="PS51186">
    <property type="entry name" value="GNAT"/>
    <property type="match status" value="1"/>
</dbReference>